<proteinExistence type="predicted"/>
<dbReference type="InterPro" id="IPR036866">
    <property type="entry name" value="RibonucZ/Hydroxyglut_hydro"/>
</dbReference>
<protein>
    <submittedName>
        <fullName evidence="1">Uncharacterized protein</fullName>
    </submittedName>
</protein>
<dbReference type="EMBL" id="JBBKZT010000011">
    <property type="protein sequence ID" value="MEJ8849607.1"/>
    <property type="molecule type" value="Genomic_DNA"/>
</dbReference>
<organism evidence="1 2">
    <name type="scientific">Variovorax rhizosphaerae</name>
    <dbReference type="NCBI Taxonomy" id="1836200"/>
    <lineage>
        <taxon>Bacteria</taxon>
        <taxon>Pseudomonadati</taxon>
        <taxon>Pseudomonadota</taxon>
        <taxon>Betaproteobacteria</taxon>
        <taxon>Burkholderiales</taxon>
        <taxon>Comamonadaceae</taxon>
        <taxon>Variovorax</taxon>
    </lineage>
</organism>
<reference evidence="1 2" key="1">
    <citation type="submission" date="2024-03" db="EMBL/GenBank/DDBJ databases">
        <title>Novel species of the genus Variovorax.</title>
        <authorList>
            <person name="Liu Q."/>
            <person name="Xin Y.-H."/>
        </authorList>
    </citation>
    <scope>NUCLEOTIDE SEQUENCE [LARGE SCALE GENOMIC DNA]</scope>
    <source>
        <strain evidence="1 2">KACC 18900</strain>
    </source>
</reference>
<name>A0ABU8WSW8_9BURK</name>
<dbReference type="RefSeq" id="WP_340344733.1">
    <property type="nucleotide sequence ID" value="NZ_JBBKZT010000011.1"/>
</dbReference>
<gene>
    <name evidence="1" type="ORF">WKW82_23365</name>
</gene>
<keyword evidence="2" id="KW-1185">Reference proteome</keyword>
<accession>A0ABU8WSW8</accession>
<sequence length="116" mass="12768">MTLVPLPALADNYTCMLKRGPDPLEVDPGPAQPTFDTLGRGEPQLAAILDTHRCADHDDGVAIRPMRPVAMRQTHPILRIREAILPEAMRVHAAHSVVASDALVHTALHPWKSDFR</sequence>
<evidence type="ECO:0000313" key="2">
    <source>
        <dbReference type="Proteomes" id="UP001385892"/>
    </source>
</evidence>
<comment type="caution">
    <text evidence="1">The sequence shown here is derived from an EMBL/GenBank/DDBJ whole genome shotgun (WGS) entry which is preliminary data.</text>
</comment>
<evidence type="ECO:0000313" key="1">
    <source>
        <dbReference type="EMBL" id="MEJ8849607.1"/>
    </source>
</evidence>
<dbReference type="Proteomes" id="UP001385892">
    <property type="component" value="Unassembled WGS sequence"/>
</dbReference>
<dbReference type="Gene3D" id="3.60.15.10">
    <property type="entry name" value="Ribonuclease Z/Hydroxyacylglutathione hydrolase-like"/>
    <property type="match status" value="1"/>
</dbReference>